<reference evidence="3" key="1">
    <citation type="submission" date="2020-01" db="EMBL/GenBank/DDBJ databases">
        <authorList>
            <person name="Rat A."/>
        </authorList>
    </citation>
    <scope>NUCLEOTIDE SEQUENCE</scope>
    <source>
        <strain evidence="3">LMG 31228</strain>
    </source>
</reference>
<dbReference type="GO" id="GO:0007059">
    <property type="term" value="P:chromosome segregation"/>
    <property type="evidence" value="ECO:0007669"/>
    <property type="project" value="TreeGrafter"/>
</dbReference>
<organism evidence="3 4">
    <name type="scientific">Neoroseomonas eburnea</name>
    <dbReference type="NCBI Taxonomy" id="1346889"/>
    <lineage>
        <taxon>Bacteria</taxon>
        <taxon>Pseudomonadati</taxon>
        <taxon>Pseudomonadota</taxon>
        <taxon>Alphaproteobacteria</taxon>
        <taxon>Acetobacterales</taxon>
        <taxon>Acetobacteraceae</taxon>
        <taxon>Neoroseomonas</taxon>
    </lineage>
</organism>
<dbReference type="InterPro" id="IPR029063">
    <property type="entry name" value="SAM-dependent_MTases_sf"/>
</dbReference>
<dbReference type="InterPro" id="IPR003115">
    <property type="entry name" value="ParB_N"/>
</dbReference>
<proteinExistence type="predicted"/>
<dbReference type="InterPro" id="IPR036086">
    <property type="entry name" value="ParB/Sulfiredoxin_sf"/>
</dbReference>
<sequence length="261" mass="27948">MKRLSLSVTNRPPAALQPAARNARTHSRKQVQQIAASIREFGFVNPILVDAEDRVVAGHGRVEAAKLLGLPDVPVIPLGHLTPEQVRAYRLADNRLAELAGWDDATLAAELQELSALDLSFDLEITGFDTGDIERLISAVDTAGADPADEVPEPAATAIAQPGDLWLLGQHRLLCGNSCDAEAFRRLLDGAEAQLVFTDPPYNVPIQGHVSGLGKVRHREFAMASGEMDQAAFTGFLTTVLGNMAAVAADGSIRDLCETPW</sequence>
<name>A0A9X9XB78_9PROT</name>
<dbReference type="EMBL" id="JAAEDL010000008">
    <property type="protein sequence ID" value="MBR0680964.1"/>
    <property type="molecule type" value="Genomic_DNA"/>
</dbReference>
<dbReference type="SMART" id="SM00470">
    <property type="entry name" value="ParB"/>
    <property type="match status" value="1"/>
</dbReference>
<dbReference type="InterPro" id="IPR050336">
    <property type="entry name" value="Chromosome_partition/occlusion"/>
</dbReference>
<evidence type="ECO:0000313" key="4">
    <source>
        <dbReference type="Proteomes" id="UP001138709"/>
    </source>
</evidence>
<keyword evidence="4" id="KW-1185">Reference proteome</keyword>
<feature type="region of interest" description="Disordered" evidence="1">
    <location>
        <begin position="1"/>
        <end position="26"/>
    </location>
</feature>
<dbReference type="SUPFAM" id="SSF110849">
    <property type="entry name" value="ParB/Sulfiredoxin"/>
    <property type="match status" value="1"/>
</dbReference>
<dbReference type="PANTHER" id="PTHR33375">
    <property type="entry name" value="CHROMOSOME-PARTITIONING PROTEIN PARB-RELATED"/>
    <property type="match status" value="1"/>
</dbReference>
<evidence type="ECO:0000256" key="1">
    <source>
        <dbReference type="SAM" id="MobiDB-lite"/>
    </source>
</evidence>
<reference evidence="3" key="2">
    <citation type="journal article" date="2021" name="Syst. Appl. Microbiol.">
        <title>Roseomonas hellenica sp. nov., isolated from roots of wild-growing Alkanna tinctoria.</title>
        <authorList>
            <person name="Rat A."/>
            <person name="Naranjo H.D."/>
            <person name="Lebbe L."/>
            <person name="Cnockaert M."/>
            <person name="Krigas N."/>
            <person name="Grigoriadou K."/>
            <person name="Maloupa E."/>
            <person name="Willems A."/>
        </authorList>
    </citation>
    <scope>NUCLEOTIDE SEQUENCE</scope>
    <source>
        <strain evidence="3">LMG 31228</strain>
    </source>
</reference>
<dbReference type="GO" id="GO:0005694">
    <property type="term" value="C:chromosome"/>
    <property type="evidence" value="ECO:0007669"/>
    <property type="project" value="TreeGrafter"/>
</dbReference>
<comment type="caution">
    <text evidence="3">The sequence shown here is derived from an EMBL/GenBank/DDBJ whole genome shotgun (WGS) entry which is preliminary data.</text>
</comment>
<feature type="compositionally biased region" description="Polar residues" evidence="1">
    <location>
        <begin position="1"/>
        <end position="10"/>
    </location>
</feature>
<evidence type="ECO:0000259" key="2">
    <source>
        <dbReference type="SMART" id="SM00470"/>
    </source>
</evidence>
<dbReference type="RefSeq" id="WP_211846489.1">
    <property type="nucleotide sequence ID" value="NZ_JAAEDL010000008.1"/>
</dbReference>
<protein>
    <submittedName>
        <fullName evidence="3">ParB N-terminal domain-containing protein</fullName>
    </submittedName>
</protein>
<dbReference type="CDD" id="cd16403">
    <property type="entry name" value="ParB_N_like_MT"/>
    <property type="match status" value="1"/>
</dbReference>
<dbReference type="AlphaFoldDB" id="A0A9X9XB78"/>
<dbReference type="Proteomes" id="UP001138709">
    <property type="component" value="Unassembled WGS sequence"/>
</dbReference>
<dbReference type="GO" id="GO:0045881">
    <property type="term" value="P:positive regulation of sporulation resulting in formation of a cellular spore"/>
    <property type="evidence" value="ECO:0007669"/>
    <property type="project" value="TreeGrafter"/>
</dbReference>
<evidence type="ECO:0000313" key="3">
    <source>
        <dbReference type="EMBL" id="MBR0680964.1"/>
    </source>
</evidence>
<dbReference type="Gene3D" id="3.90.1530.10">
    <property type="entry name" value="Conserved hypothetical protein from pyrococcus furiosus pfu- 392566-001, ParB domain"/>
    <property type="match status" value="1"/>
</dbReference>
<dbReference type="PANTHER" id="PTHR33375:SF1">
    <property type="entry name" value="CHROMOSOME-PARTITIONING PROTEIN PARB-RELATED"/>
    <property type="match status" value="1"/>
</dbReference>
<gene>
    <name evidence="3" type="ORF">GXW74_10740</name>
</gene>
<feature type="domain" description="ParB-like N-terminal" evidence="2">
    <location>
        <begin position="9"/>
        <end position="95"/>
    </location>
</feature>
<dbReference type="Pfam" id="PF02195">
    <property type="entry name" value="ParB_N"/>
    <property type="match status" value="1"/>
</dbReference>
<accession>A0A9X9XB78</accession>
<dbReference type="SUPFAM" id="SSF53335">
    <property type="entry name" value="S-adenosyl-L-methionine-dependent methyltransferases"/>
    <property type="match status" value="1"/>
</dbReference>